<feature type="transmembrane region" description="Helical" evidence="6">
    <location>
        <begin position="112"/>
        <end position="129"/>
    </location>
</feature>
<gene>
    <name evidence="7" type="ORF">FVF61_09000</name>
</gene>
<evidence type="ECO:0000256" key="4">
    <source>
        <dbReference type="ARBA" id="ARBA00022989"/>
    </source>
</evidence>
<dbReference type="InterPro" id="IPR050475">
    <property type="entry name" value="Prenyltransferase_related"/>
</dbReference>
<evidence type="ECO:0000313" key="7">
    <source>
        <dbReference type="EMBL" id="TYA54345.1"/>
    </source>
</evidence>
<dbReference type="NCBIfam" id="NF009512">
    <property type="entry name" value="PRK12872.1-1"/>
    <property type="match status" value="1"/>
</dbReference>
<feature type="transmembrane region" description="Helical" evidence="6">
    <location>
        <begin position="87"/>
        <end position="106"/>
    </location>
</feature>
<accession>A0A5D0G648</accession>
<dbReference type="GO" id="GO:0016020">
    <property type="term" value="C:membrane"/>
    <property type="evidence" value="ECO:0007669"/>
    <property type="project" value="UniProtKB-SubCell"/>
</dbReference>
<protein>
    <submittedName>
        <fullName evidence="7">Prenyltransferase</fullName>
    </submittedName>
</protein>
<feature type="transmembrane region" description="Helical" evidence="6">
    <location>
        <begin position="247"/>
        <end position="267"/>
    </location>
</feature>
<evidence type="ECO:0000313" key="8">
    <source>
        <dbReference type="Proteomes" id="UP000324550"/>
    </source>
</evidence>
<dbReference type="Proteomes" id="UP000324550">
    <property type="component" value="Unassembled WGS sequence"/>
</dbReference>
<evidence type="ECO:0000256" key="5">
    <source>
        <dbReference type="ARBA" id="ARBA00023136"/>
    </source>
</evidence>
<dbReference type="AlphaFoldDB" id="A0A5D0G648"/>
<dbReference type="PANTHER" id="PTHR42723">
    <property type="entry name" value="CHLOROPHYLL SYNTHASE"/>
    <property type="match status" value="1"/>
</dbReference>
<dbReference type="InterPro" id="IPR044878">
    <property type="entry name" value="UbiA_sf"/>
</dbReference>
<keyword evidence="8" id="KW-1185">Reference proteome</keyword>
<keyword evidence="4 6" id="KW-1133">Transmembrane helix</keyword>
<dbReference type="InterPro" id="IPR000537">
    <property type="entry name" value="UbiA_prenyltransferase"/>
</dbReference>
<feature type="transmembrane region" description="Helical" evidence="6">
    <location>
        <begin position="224"/>
        <end position="241"/>
    </location>
</feature>
<dbReference type="CDD" id="cd13961">
    <property type="entry name" value="PT_UbiA_DGGGPS"/>
    <property type="match status" value="1"/>
</dbReference>
<dbReference type="RefSeq" id="WP_148455491.1">
    <property type="nucleotide sequence ID" value="NZ_VSFC01000049.1"/>
</dbReference>
<feature type="transmembrane region" description="Helical" evidence="6">
    <location>
        <begin position="136"/>
        <end position="160"/>
    </location>
</feature>
<keyword evidence="3 6" id="KW-0812">Transmembrane</keyword>
<sequence>MQPFLNLIRWKNLLMIALVQFLIKYALLEPFGVTITLNLFGFSLLVIATVSLAAAGYIINDIYDIETDTINKPDRVIVGKTISEKTANTFFISFNVIGVALGFYLSHLVGKSGFFALFVIISALLYVYATYLKQILLIGNIVVSLLVSLSIIIVGLFELLPVMTAQNQDTQITFFKIILDYAIFAFVINFIREIVKDIEDIDGDYKAGMNTLPIAIGRERASKIVFILLLIPLLGVVYYVVTNLYKQLFLVGYFLLFVIAPLIYIMIKSFTAETKKEFHILSSLLKLVMLFGMLSLLLYKYILLD</sequence>
<dbReference type="Gene3D" id="1.20.120.1780">
    <property type="entry name" value="UbiA prenyltransferase"/>
    <property type="match status" value="1"/>
</dbReference>
<dbReference type="PANTHER" id="PTHR42723:SF1">
    <property type="entry name" value="CHLOROPHYLL SYNTHASE, CHLOROPLASTIC"/>
    <property type="match status" value="1"/>
</dbReference>
<feature type="transmembrane region" description="Helical" evidence="6">
    <location>
        <begin position="279"/>
        <end position="302"/>
    </location>
</feature>
<keyword evidence="5 6" id="KW-0472">Membrane</keyword>
<comment type="subcellular location">
    <subcellularLocation>
        <location evidence="1">Membrane</location>
        <topology evidence="1">Multi-pass membrane protein</topology>
    </subcellularLocation>
</comment>
<evidence type="ECO:0000256" key="2">
    <source>
        <dbReference type="ARBA" id="ARBA00022475"/>
    </source>
</evidence>
<evidence type="ECO:0000256" key="3">
    <source>
        <dbReference type="ARBA" id="ARBA00022692"/>
    </source>
</evidence>
<dbReference type="Pfam" id="PF01040">
    <property type="entry name" value="UbiA"/>
    <property type="match status" value="1"/>
</dbReference>
<name>A0A5D0G648_9FLAO</name>
<feature type="transmembrane region" description="Helical" evidence="6">
    <location>
        <begin position="38"/>
        <end position="59"/>
    </location>
</feature>
<feature type="transmembrane region" description="Helical" evidence="6">
    <location>
        <begin position="172"/>
        <end position="191"/>
    </location>
</feature>
<reference evidence="7 8" key="1">
    <citation type="submission" date="2019-08" db="EMBL/GenBank/DDBJ databases">
        <title>Formosa sediminis sp. nov., isolated from marine sediment.</title>
        <authorList>
            <person name="Cao W.R."/>
        </authorList>
    </citation>
    <scope>NUCLEOTIDE SEQUENCE [LARGE SCALE GENOMIC DNA]</scope>
    <source>
        <strain evidence="7 8">1494</strain>
    </source>
</reference>
<dbReference type="GO" id="GO:0016765">
    <property type="term" value="F:transferase activity, transferring alkyl or aryl (other than methyl) groups"/>
    <property type="evidence" value="ECO:0007669"/>
    <property type="project" value="InterPro"/>
</dbReference>
<comment type="caution">
    <text evidence="7">The sequence shown here is derived from an EMBL/GenBank/DDBJ whole genome shotgun (WGS) entry which is preliminary data.</text>
</comment>
<dbReference type="EMBL" id="VSFC01000049">
    <property type="protein sequence ID" value="TYA54345.1"/>
    <property type="molecule type" value="Genomic_DNA"/>
</dbReference>
<evidence type="ECO:0000256" key="1">
    <source>
        <dbReference type="ARBA" id="ARBA00004141"/>
    </source>
</evidence>
<organism evidence="7 8">
    <name type="scientific">Formosa maritima</name>
    <dbReference type="NCBI Taxonomy" id="2592046"/>
    <lineage>
        <taxon>Bacteria</taxon>
        <taxon>Pseudomonadati</taxon>
        <taxon>Bacteroidota</taxon>
        <taxon>Flavobacteriia</taxon>
        <taxon>Flavobacteriales</taxon>
        <taxon>Flavobacteriaceae</taxon>
        <taxon>Formosa</taxon>
    </lineage>
</organism>
<keyword evidence="7" id="KW-0808">Transferase</keyword>
<evidence type="ECO:0000256" key="6">
    <source>
        <dbReference type="SAM" id="Phobius"/>
    </source>
</evidence>
<dbReference type="Gene3D" id="1.10.357.140">
    <property type="entry name" value="UbiA prenyltransferase"/>
    <property type="match status" value="1"/>
</dbReference>
<proteinExistence type="predicted"/>
<dbReference type="OrthoDB" id="9811562at2"/>
<keyword evidence="2" id="KW-1003">Cell membrane</keyword>